<dbReference type="KEGG" id="sbf:JCM31447_316400"/>
<evidence type="ECO:0000313" key="2">
    <source>
        <dbReference type="EMBL" id="BBH52349.1"/>
    </source>
</evidence>
<feature type="coiled-coil region" evidence="1">
    <location>
        <begin position="1"/>
        <end position="35"/>
    </location>
</feature>
<name>A0A4P2VLS8_FLUSA</name>
<protein>
    <submittedName>
        <fullName evidence="2">Uncharacterized protein</fullName>
    </submittedName>
</protein>
<dbReference type="Proteomes" id="UP000291236">
    <property type="component" value="Chromosome"/>
</dbReference>
<keyword evidence="3" id="KW-1185">Reference proteome</keyword>
<evidence type="ECO:0000313" key="3">
    <source>
        <dbReference type="Proteomes" id="UP000291236"/>
    </source>
</evidence>
<dbReference type="RefSeq" id="WP_130606768.1">
    <property type="nucleotide sequence ID" value="NZ_AP019368.1"/>
</dbReference>
<organism evidence="2 3">
    <name type="scientific">Fluviispira sanaruensis</name>
    <dbReference type="NCBI Taxonomy" id="2493639"/>
    <lineage>
        <taxon>Bacteria</taxon>
        <taxon>Pseudomonadati</taxon>
        <taxon>Bdellovibrionota</taxon>
        <taxon>Oligoflexia</taxon>
        <taxon>Silvanigrellales</taxon>
        <taxon>Silvanigrellaceae</taxon>
        <taxon>Fluviispira</taxon>
    </lineage>
</organism>
<keyword evidence="1" id="KW-0175">Coiled coil</keyword>
<dbReference type="EMBL" id="AP019368">
    <property type="protein sequence ID" value="BBH52349.1"/>
    <property type="molecule type" value="Genomic_DNA"/>
</dbReference>
<gene>
    <name evidence="2" type="ORF">JCM31447_316400</name>
</gene>
<sequence>MNNNQEQLKKLFNILGELRQEFNQLDKEAENLNEIAMNAAVTAAQTGKSIRIYTEISNQIAYSSKKMKNFIEKSRFEINSIFNFTLKVLSSNSLDYKLSSAISIIKNKSNLNYLQKKSKAIELNWKSDIKKISNHIYPAKAILKCILQVQYKLFGAYNSLIIESIHLDGNQKTAISALSDNLNNSFENCIYCIEKLFFILKKICRLIKSL</sequence>
<reference evidence="2 3" key="1">
    <citation type="submission" date="2018-12" db="EMBL/GenBank/DDBJ databases">
        <title>Rubrispira sanarue gen. nov., sp., nov., a member of the order Silvanigrellales, isolated from a brackish lake in Hamamatsu Japan.</title>
        <authorList>
            <person name="Maejima Y."/>
            <person name="Iino T."/>
            <person name="Muraguchi Y."/>
            <person name="Fukuda K."/>
            <person name="Nojiri H."/>
            <person name="Ohkuma M."/>
            <person name="Moriuchi R."/>
            <person name="Dohra H."/>
            <person name="Kimbara K."/>
            <person name="Shintani M."/>
        </authorList>
    </citation>
    <scope>NUCLEOTIDE SEQUENCE [LARGE SCALE GENOMIC DNA]</scope>
    <source>
        <strain evidence="2 3">RF1110005</strain>
    </source>
</reference>
<dbReference type="OrthoDB" id="5294159at2"/>
<evidence type="ECO:0000256" key="1">
    <source>
        <dbReference type="SAM" id="Coils"/>
    </source>
</evidence>
<accession>A0A4P2VLS8</accession>
<dbReference type="AlphaFoldDB" id="A0A4P2VLS8"/>
<proteinExistence type="predicted"/>